<gene>
    <name evidence="4" type="ORF">JBW_02564</name>
</gene>
<feature type="active site" description="Nucleophile" evidence="2">
    <location>
        <position position="43"/>
    </location>
</feature>
<dbReference type="EMBL" id="CP010978">
    <property type="protein sequence ID" value="AJQ27908.1"/>
    <property type="molecule type" value="Genomic_DNA"/>
</dbReference>
<dbReference type="GO" id="GO:0016042">
    <property type="term" value="P:lipid catabolic process"/>
    <property type="evidence" value="ECO:0007669"/>
    <property type="project" value="UniProtKB-UniRule"/>
</dbReference>
<organism evidence="4 5">
    <name type="scientific">Pelosinus fermentans JBW45</name>
    <dbReference type="NCBI Taxonomy" id="1192197"/>
    <lineage>
        <taxon>Bacteria</taxon>
        <taxon>Bacillati</taxon>
        <taxon>Bacillota</taxon>
        <taxon>Negativicutes</taxon>
        <taxon>Selenomonadales</taxon>
        <taxon>Sporomusaceae</taxon>
        <taxon>Pelosinus</taxon>
    </lineage>
</organism>
<evidence type="ECO:0000256" key="1">
    <source>
        <dbReference type="ARBA" id="ARBA00023098"/>
    </source>
</evidence>
<evidence type="ECO:0000256" key="2">
    <source>
        <dbReference type="PROSITE-ProRule" id="PRU01161"/>
    </source>
</evidence>
<name>I9NXT1_9FIRM</name>
<dbReference type="Gene3D" id="3.40.1090.10">
    <property type="entry name" value="Cytosolic phospholipase A2 catalytic domain"/>
    <property type="match status" value="2"/>
</dbReference>
<accession>I9NXT1</accession>
<keyword evidence="2" id="KW-0442">Lipid degradation</keyword>
<sequence length="342" mass="39636">MDYPFRNFIFEGGGVKGIAYIGALSVLQERGILPKIERIGGTSTGAIMGLLIGLNFSFKEIEDILQNLDFTKFLDDSFGVVLDTTRLFKEFGWYKGDYFRNWVSDLIQIKTGNPDATFKEISEAGKELDFREMFFIGTNLSTRFSEVFSVENTPDLCVADAVRISMSIPLLFAAKRGEHNDVYVDGGVLDNYPIKLFDREKYVHEYFSEPEYYKEYNEQLKQNDEAAGLYVFNKETLGFRLDSGREIAEFRKQTDPARKEIKDLIEFTKGLVDVYMESQQNQHLHSDDWHRTIYINTLHVKTIEFHLSDEKKNALIQSGRECAERYFEWYDDPANTVHNRPI</sequence>
<reference evidence="5" key="2">
    <citation type="submission" date="2015-02" db="EMBL/GenBank/DDBJ databases">
        <title>Complete Genome Sequence of Pelosinus fermentans JBW45.</title>
        <authorList>
            <person name="De Leon K.B."/>
            <person name="Utturkar S.M."/>
            <person name="Camilleri L.B."/>
            <person name="Arkin A.P."/>
            <person name="Fields M.W."/>
            <person name="Brown S.D."/>
            <person name="Wall J.D."/>
        </authorList>
    </citation>
    <scope>NUCLEOTIDE SEQUENCE [LARGE SCALE GENOMIC DNA]</scope>
    <source>
        <strain evidence="5">JBW45</strain>
    </source>
</reference>
<feature type="domain" description="PNPLA" evidence="3">
    <location>
        <begin position="8"/>
        <end position="198"/>
    </location>
</feature>
<feature type="active site" description="Proton acceptor" evidence="2">
    <location>
        <position position="185"/>
    </location>
</feature>
<dbReference type="KEGG" id="pft:JBW_02564"/>
<dbReference type="PANTHER" id="PTHR46394">
    <property type="entry name" value="ANNEXIN"/>
    <property type="match status" value="1"/>
</dbReference>
<dbReference type="HOGENOM" id="CLU_047251_3_1_9"/>
<dbReference type="STRING" id="1192197.JBW_02564"/>
<keyword evidence="2" id="KW-0378">Hydrolase</keyword>
<evidence type="ECO:0000313" key="5">
    <source>
        <dbReference type="Proteomes" id="UP000005361"/>
    </source>
</evidence>
<feature type="short sequence motif" description="GXGXXG" evidence="2">
    <location>
        <begin position="12"/>
        <end position="17"/>
    </location>
</feature>
<evidence type="ECO:0000259" key="3">
    <source>
        <dbReference type="PROSITE" id="PS51635"/>
    </source>
</evidence>
<dbReference type="InterPro" id="IPR016035">
    <property type="entry name" value="Acyl_Trfase/lysoPLipase"/>
</dbReference>
<dbReference type="PANTHER" id="PTHR46394:SF1">
    <property type="entry name" value="PNPLA DOMAIN-CONTAINING PROTEIN"/>
    <property type="match status" value="1"/>
</dbReference>
<reference evidence="4 5" key="1">
    <citation type="journal article" date="2015" name="Genome Announc.">
        <title>Complete Genome Sequence of Pelosinus fermentans JBW45, a Member of a Remarkably Competitive Group of Negativicutes in the Firmicutes Phylum.</title>
        <authorList>
            <person name="De Leon K.B."/>
            <person name="Utturkar S.M."/>
            <person name="Camilleri L.B."/>
            <person name="Elias D.A."/>
            <person name="Arkin A.P."/>
            <person name="Fields M.W."/>
            <person name="Brown S.D."/>
            <person name="Wall J.D."/>
        </authorList>
    </citation>
    <scope>NUCLEOTIDE SEQUENCE [LARGE SCALE GENOMIC DNA]</scope>
    <source>
        <strain evidence="4 5">JBW45</strain>
    </source>
</reference>
<dbReference type="Proteomes" id="UP000005361">
    <property type="component" value="Chromosome"/>
</dbReference>
<dbReference type="GO" id="GO:0016787">
    <property type="term" value="F:hydrolase activity"/>
    <property type="evidence" value="ECO:0007669"/>
    <property type="project" value="UniProtKB-UniRule"/>
</dbReference>
<dbReference type="Pfam" id="PF01734">
    <property type="entry name" value="Patatin"/>
    <property type="match status" value="1"/>
</dbReference>
<dbReference type="PROSITE" id="PS51635">
    <property type="entry name" value="PNPLA"/>
    <property type="match status" value="1"/>
</dbReference>
<dbReference type="InterPro" id="IPR002641">
    <property type="entry name" value="PNPLA_dom"/>
</dbReference>
<dbReference type="AlphaFoldDB" id="I9NXT1"/>
<keyword evidence="1 2" id="KW-0443">Lipid metabolism</keyword>
<proteinExistence type="predicted"/>
<dbReference type="OrthoDB" id="9770965at2"/>
<feature type="short sequence motif" description="DGA/G" evidence="2">
    <location>
        <begin position="185"/>
        <end position="187"/>
    </location>
</feature>
<dbReference type="InterPro" id="IPR052580">
    <property type="entry name" value="Lipid_Hydrolase"/>
</dbReference>
<dbReference type="RefSeq" id="WP_007952525.1">
    <property type="nucleotide sequence ID" value="NZ_CP010978.1"/>
</dbReference>
<dbReference type="CDD" id="cd07207">
    <property type="entry name" value="Pat_ExoU_VipD_like"/>
    <property type="match status" value="1"/>
</dbReference>
<evidence type="ECO:0000313" key="4">
    <source>
        <dbReference type="EMBL" id="AJQ27908.1"/>
    </source>
</evidence>
<dbReference type="SUPFAM" id="SSF52151">
    <property type="entry name" value="FabD/lysophospholipase-like"/>
    <property type="match status" value="1"/>
</dbReference>
<protein>
    <submittedName>
        <fullName evidence="4">Patatin</fullName>
    </submittedName>
</protein>
<feature type="short sequence motif" description="GXSXG" evidence="2">
    <location>
        <begin position="41"/>
        <end position="45"/>
    </location>
</feature>